<protein>
    <submittedName>
        <fullName evidence="1">Uncharacterized protein</fullName>
    </submittedName>
</protein>
<dbReference type="AlphaFoldDB" id="A0A2T3ZGL6"/>
<dbReference type="Proteomes" id="UP000240493">
    <property type="component" value="Unassembled WGS sequence"/>
</dbReference>
<dbReference type="EMBL" id="KZ679258">
    <property type="protein sequence ID" value="PTB43947.1"/>
    <property type="molecule type" value="Genomic_DNA"/>
</dbReference>
<sequence>MEKNNVSTTKKTNVTPFETRTKTVSCEAATVLGMRRNRGPAIDACLRHSHIIRLGPAEGPGVKASRTVREKSRGYIEGAVYKSSARILFLYDSLESRGNHVDRNEIREWDPTYPRRSEVERARERADDATAGHALQMLKAQGTCTCWPLGGN</sequence>
<reference evidence="1 2" key="1">
    <citation type="submission" date="2016-07" db="EMBL/GenBank/DDBJ databases">
        <title>Multiple horizontal gene transfer events from other fungi enriched the ability of initially mycotrophic Trichoderma (Ascomycota) to feed on dead plant biomass.</title>
        <authorList>
            <consortium name="DOE Joint Genome Institute"/>
            <person name="Aerts A."/>
            <person name="Atanasova L."/>
            <person name="Chenthamara K."/>
            <person name="Zhang J."/>
            <person name="Grujic M."/>
            <person name="Henrissat B."/>
            <person name="Kuo A."/>
            <person name="Salamov A."/>
            <person name="Lipzen A."/>
            <person name="Labutti K."/>
            <person name="Barry K."/>
            <person name="Miao Y."/>
            <person name="Rahimi M.J."/>
            <person name="Shen Q."/>
            <person name="Grigoriev I.V."/>
            <person name="Kubicek C.P."/>
            <person name="Druzhinina I.S."/>
        </authorList>
    </citation>
    <scope>NUCLEOTIDE SEQUENCE [LARGE SCALE GENOMIC DNA]</scope>
    <source>
        <strain evidence="1 2">CBS 433.97</strain>
    </source>
</reference>
<gene>
    <name evidence="1" type="ORF">M441DRAFT_87060</name>
</gene>
<accession>A0A2T3ZGL6</accession>
<organism evidence="1 2">
    <name type="scientific">Trichoderma asperellum (strain ATCC 204424 / CBS 433.97 / NBRC 101777)</name>
    <dbReference type="NCBI Taxonomy" id="1042311"/>
    <lineage>
        <taxon>Eukaryota</taxon>
        <taxon>Fungi</taxon>
        <taxon>Dikarya</taxon>
        <taxon>Ascomycota</taxon>
        <taxon>Pezizomycotina</taxon>
        <taxon>Sordariomycetes</taxon>
        <taxon>Hypocreomycetidae</taxon>
        <taxon>Hypocreales</taxon>
        <taxon>Hypocreaceae</taxon>
        <taxon>Trichoderma</taxon>
    </lineage>
</organism>
<evidence type="ECO:0000313" key="1">
    <source>
        <dbReference type="EMBL" id="PTB43947.1"/>
    </source>
</evidence>
<name>A0A2T3ZGL6_TRIA4</name>
<proteinExistence type="predicted"/>
<evidence type="ECO:0000313" key="2">
    <source>
        <dbReference type="Proteomes" id="UP000240493"/>
    </source>
</evidence>
<keyword evidence="2" id="KW-1185">Reference proteome</keyword>